<evidence type="ECO:0000313" key="3">
    <source>
        <dbReference type="Proteomes" id="UP000198564"/>
    </source>
</evidence>
<dbReference type="EMBL" id="FNYW01000015">
    <property type="protein sequence ID" value="SEI74021.1"/>
    <property type="molecule type" value="Genomic_DNA"/>
</dbReference>
<dbReference type="OrthoDB" id="9792148at2"/>
<reference evidence="3" key="1">
    <citation type="submission" date="2016-10" db="EMBL/GenBank/DDBJ databases">
        <authorList>
            <person name="Varghese N."/>
            <person name="Submissions S."/>
        </authorList>
    </citation>
    <scope>NUCLEOTIDE SEQUENCE [LARGE SCALE GENOMIC DNA]</scope>
    <source>
        <strain evidence="3">DSM 25751</strain>
    </source>
</reference>
<dbReference type="InterPro" id="IPR025736">
    <property type="entry name" value="PucR_C-HTH_dom"/>
</dbReference>
<name>A0A1H6T1T4_9LACT</name>
<sequence length="287" mass="33865">MDFSKLKKLYPEAMLSKKPFIKGNTFRISYKNQWIHIPTEHISHREMNILNLLKEEAQTDSFPISQSEWFHFLDGSLEHPPTTDIPVRLIQIVLEKINTDFAYSTWVDAVGHIFESVLDVFFVSEDTCLIIQKHTSKALKQKELFGMLKTLEDDFSIRANAYIGQFWESDPHLKTIFREERHIFQEEYRHLDYRMNSLSDVALRYFTKDAVSHSTLMLSLKTSIEKQPEWKELIFALWENQGNVTVAAKQLFIHRNTLQYRMDRYYDSTGLSLKNMNDLLLSFLIIS</sequence>
<gene>
    <name evidence="2" type="ORF">SAMN04488113_11534</name>
</gene>
<dbReference type="InterPro" id="IPR051448">
    <property type="entry name" value="CdaR-like_regulators"/>
</dbReference>
<evidence type="ECO:0000313" key="2">
    <source>
        <dbReference type="EMBL" id="SEI74021.1"/>
    </source>
</evidence>
<dbReference type="Pfam" id="PF13556">
    <property type="entry name" value="HTH_30"/>
    <property type="match status" value="1"/>
</dbReference>
<dbReference type="STRING" id="1130080.SAMN04488113_11534"/>
<dbReference type="InterPro" id="IPR042070">
    <property type="entry name" value="PucR_C-HTH_sf"/>
</dbReference>
<dbReference type="AlphaFoldDB" id="A0A1H6T1T4"/>
<dbReference type="InterPro" id="IPR009057">
    <property type="entry name" value="Homeodomain-like_sf"/>
</dbReference>
<dbReference type="Proteomes" id="UP000198564">
    <property type="component" value="Unassembled WGS sequence"/>
</dbReference>
<evidence type="ECO:0000259" key="1">
    <source>
        <dbReference type="Pfam" id="PF13556"/>
    </source>
</evidence>
<proteinExistence type="predicted"/>
<feature type="domain" description="PucR C-terminal helix-turn-helix" evidence="1">
    <location>
        <begin position="236"/>
        <end position="280"/>
    </location>
</feature>
<dbReference type="Gene3D" id="1.10.10.2840">
    <property type="entry name" value="PucR C-terminal helix-turn-helix domain"/>
    <property type="match status" value="1"/>
</dbReference>
<protein>
    <submittedName>
        <fullName evidence="2">PucR C-terminal helix-turn-helix domain-containing protein</fullName>
    </submittedName>
</protein>
<dbReference type="PANTHER" id="PTHR33744">
    <property type="entry name" value="CARBOHYDRATE DIACID REGULATOR"/>
    <property type="match status" value="1"/>
</dbReference>
<dbReference type="RefSeq" id="WP_091634380.1">
    <property type="nucleotide sequence ID" value="NZ_FNYW01000015.1"/>
</dbReference>
<organism evidence="2 3">
    <name type="scientific">Alkalibacterium gilvum</name>
    <dbReference type="NCBI Taxonomy" id="1130080"/>
    <lineage>
        <taxon>Bacteria</taxon>
        <taxon>Bacillati</taxon>
        <taxon>Bacillota</taxon>
        <taxon>Bacilli</taxon>
        <taxon>Lactobacillales</taxon>
        <taxon>Carnobacteriaceae</taxon>
        <taxon>Alkalibacterium</taxon>
    </lineage>
</organism>
<keyword evidence="3" id="KW-1185">Reference proteome</keyword>
<dbReference type="SUPFAM" id="SSF46689">
    <property type="entry name" value="Homeodomain-like"/>
    <property type="match status" value="1"/>
</dbReference>
<dbReference type="PANTHER" id="PTHR33744:SF15">
    <property type="entry name" value="CARBOHYDRATE DIACID REGULATOR"/>
    <property type="match status" value="1"/>
</dbReference>
<accession>A0A1H6T1T4</accession>